<feature type="region of interest" description="Disordered" evidence="4">
    <location>
        <begin position="1151"/>
        <end position="1179"/>
    </location>
</feature>
<dbReference type="SUPFAM" id="SSF52540">
    <property type="entry name" value="P-loop containing nucleoside triphosphate hydrolases"/>
    <property type="match status" value="2"/>
</dbReference>
<evidence type="ECO:0000256" key="3">
    <source>
        <dbReference type="ARBA" id="ARBA00022840"/>
    </source>
</evidence>
<dbReference type="GO" id="GO:0005634">
    <property type="term" value="C:nucleus"/>
    <property type="evidence" value="ECO:0007669"/>
    <property type="project" value="TreeGrafter"/>
</dbReference>
<dbReference type="InterPro" id="IPR001650">
    <property type="entry name" value="Helicase_C-like"/>
</dbReference>
<dbReference type="InterPro" id="IPR027417">
    <property type="entry name" value="P-loop_NTPase"/>
</dbReference>
<dbReference type="CDD" id="cd18793">
    <property type="entry name" value="SF2_C_SNF"/>
    <property type="match status" value="1"/>
</dbReference>
<evidence type="ECO:0000313" key="8">
    <source>
        <dbReference type="Proteomes" id="UP000230605"/>
    </source>
</evidence>
<feature type="region of interest" description="Disordered" evidence="4">
    <location>
        <begin position="1"/>
        <end position="35"/>
    </location>
</feature>
<dbReference type="PROSITE" id="PS51194">
    <property type="entry name" value="HELICASE_CTER"/>
    <property type="match status" value="1"/>
</dbReference>
<feature type="compositionally biased region" description="Low complexity" evidence="4">
    <location>
        <begin position="23"/>
        <end position="35"/>
    </location>
</feature>
<dbReference type="Proteomes" id="UP000230605">
    <property type="component" value="Chromosome 1"/>
</dbReference>
<feature type="domain" description="Helicase C-terminal" evidence="5">
    <location>
        <begin position="954"/>
        <end position="1109"/>
    </location>
</feature>
<dbReference type="GO" id="GO:0004386">
    <property type="term" value="F:helicase activity"/>
    <property type="evidence" value="ECO:0007669"/>
    <property type="project" value="UniProtKB-KW"/>
</dbReference>
<evidence type="ECO:0000313" key="9">
    <source>
        <dbReference type="Proteomes" id="UP001302367"/>
    </source>
</evidence>
<dbReference type="EMBL" id="CP134184">
    <property type="protein sequence ID" value="WPA96249.1"/>
    <property type="molecule type" value="Genomic_DNA"/>
</dbReference>
<dbReference type="AlphaFoldDB" id="A0A2G5I8N9"/>
<evidence type="ECO:0000313" key="6">
    <source>
        <dbReference type="EMBL" id="PIB01226.1"/>
    </source>
</evidence>
<dbReference type="SMART" id="SM00487">
    <property type="entry name" value="DEXDc"/>
    <property type="match status" value="1"/>
</dbReference>
<evidence type="ECO:0000313" key="7">
    <source>
        <dbReference type="EMBL" id="WPA96249.1"/>
    </source>
</evidence>
<name>A0A2G5I8N9_CERBT</name>
<evidence type="ECO:0000256" key="2">
    <source>
        <dbReference type="ARBA" id="ARBA00022801"/>
    </source>
</evidence>
<keyword evidence="9" id="KW-1185">Reference proteome</keyword>
<sequence>MEIPVQTRDISSSTSTLGSDTESTSVASSPSTLSSAPVYSASLRPGDTGQVLADLSNYLALGCLVFEDIETEDTNEILEHEGLDTWHEVTSISEQPFVPVSITLSLSRLLRNGWIRLQSSKCQLQRRSLIFRVYLLFNDVGLTSIERSNRTLLSDVEAVVARVDTNPALWDGQYDPCKNRHFDMWSSRDSKNPSLFYMFNKLPSPSPNHREIEEQYLSEGLEDLLDLDHDIAGMKTSLYPFQRRSAGCMMQRETAPKLMLDMRLESRTAADGSQFYYSPRDMQFLKEPKYQEAPRGGILAETMGYGKTLICLALILTTKHHPPKMPVQYATVPIRNRVGSLADMVVSTINRRGVPYRVELDRLNKVASSGVGQALASRLEEQPATYDIPAMPVRFNRNTIVHPPAHILMASTTLVVVPQNLCKQWTAEIGKHVEQGALKVLVMDDRKKPLPPAQELARYDIILFTRNRFDMEIQDGQDANGRRMPKNAMTCTCTYIGATRTRDCYCLSENDLYSSPLKEVHFKRLIADEGAFFGNGGTTSTILVANKLVRADHRWVVSGTPAKDLLGVEIDAQLAGSNRDATLDLRRTFDTKLDRGGAVDSLSTLASNFLRVTPWTSAEAKNYLYRHEDRRERTYSGFSVSLRRMLEAVVVKTRPEDYERDIELPPLHHELVVLKPSFYDKVTANLFTLVLTANAVTSERTDSDYLFHKNSTKARLQLVANLRQSAFFWSGFSEADVHASIKNSKNYLAKEDSNCTPEDRQLLEETLRCTEVILASKGWTAMSRCHELGVYVQGWPEESAEHWSFDDNTPLLTGITQLLEAQSFVNARLDQQDPGEGLSGAGIKSLRNARRQAEAEESKPVLAKSGIPTSSLDGEPVLLRRGSHSASGKAGSPRKTISQSARAEQKSKRRRLSEDSTNAVHESTAESSMPLLPDNSPYEKTRIVGTTSAKLSYLMTRILEHYQSEKILIFYTGENAAWYVSQILETFHIKHEIYAKSLSAKLKAQYVVNFQEQDDLRVLLMDVGQAAFGLNLCAASRVWFINPVCKPDVEAQALKRAHRIGQTRPVMCETLVLEGSIEQAMHERSQQMTKAEHLDAKALEDDGGIRAIIQNARLLPLADDETKPGLGQMAPLGKAERLWCRPGWAEFRDGARPLQPRKKAKLVDVTDPNDAGRMVVDDD</sequence>
<dbReference type="Pfam" id="PF00176">
    <property type="entry name" value="SNF2-rel_dom"/>
    <property type="match status" value="1"/>
</dbReference>
<gene>
    <name evidence="6" type="ORF">CB0940_00821</name>
    <name evidence="7" type="ORF">RHO25_000855</name>
</gene>
<proteinExistence type="predicted"/>
<keyword evidence="2" id="KW-0378">Hydrolase</keyword>
<keyword evidence="1" id="KW-0547">Nucleotide-binding</keyword>
<dbReference type="Pfam" id="PF00271">
    <property type="entry name" value="Helicase_C"/>
    <property type="match status" value="1"/>
</dbReference>
<evidence type="ECO:0000256" key="4">
    <source>
        <dbReference type="SAM" id="MobiDB-lite"/>
    </source>
</evidence>
<keyword evidence="6" id="KW-0347">Helicase</keyword>
<dbReference type="GO" id="GO:0006281">
    <property type="term" value="P:DNA repair"/>
    <property type="evidence" value="ECO:0007669"/>
    <property type="project" value="TreeGrafter"/>
</dbReference>
<dbReference type="Gene3D" id="3.40.50.300">
    <property type="entry name" value="P-loop containing nucleotide triphosphate hydrolases"/>
    <property type="match status" value="2"/>
</dbReference>
<dbReference type="InterPro" id="IPR000330">
    <property type="entry name" value="SNF2_N"/>
</dbReference>
<accession>A0A2G5I8N9</accession>
<dbReference type="InterPro" id="IPR049730">
    <property type="entry name" value="SNF2/RAD54-like_C"/>
</dbReference>
<reference evidence="6 8" key="1">
    <citation type="submission" date="2015-10" db="EMBL/GenBank/DDBJ databases">
        <title>The cercosporin biosynthetic gene cluster was horizontally transferred to several fungal lineages and shown to be expanded in Cercospora beticola based on microsynteny with recipient genomes.</title>
        <authorList>
            <person name="De Jonge R."/>
            <person name="Ebert M.K."/>
            <person name="Suttle J.C."/>
            <person name="Jurick Ii W.M."/>
            <person name="Secor G.A."/>
            <person name="Thomma B.P."/>
            <person name="Van De Peer Y."/>
            <person name="Bolton M.D."/>
        </authorList>
    </citation>
    <scope>NUCLEOTIDE SEQUENCE [LARGE SCALE GENOMIC DNA]</scope>
    <source>
        <strain evidence="6 8">09-40</strain>
    </source>
</reference>
<dbReference type="PANTHER" id="PTHR45626">
    <property type="entry name" value="TRANSCRIPTION TERMINATION FACTOR 2-RELATED"/>
    <property type="match status" value="1"/>
</dbReference>
<evidence type="ECO:0000259" key="5">
    <source>
        <dbReference type="PROSITE" id="PS51194"/>
    </source>
</evidence>
<dbReference type="InterPro" id="IPR050628">
    <property type="entry name" value="SNF2_RAD54_helicase_TF"/>
</dbReference>
<dbReference type="GO" id="GO:0005524">
    <property type="term" value="F:ATP binding"/>
    <property type="evidence" value="ECO:0007669"/>
    <property type="project" value="UniProtKB-KW"/>
</dbReference>
<dbReference type="GO" id="GO:0008094">
    <property type="term" value="F:ATP-dependent activity, acting on DNA"/>
    <property type="evidence" value="ECO:0007669"/>
    <property type="project" value="TreeGrafter"/>
</dbReference>
<feature type="compositionally biased region" description="Polar residues" evidence="4">
    <location>
        <begin position="915"/>
        <end position="927"/>
    </location>
</feature>
<dbReference type="Proteomes" id="UP001302367">
    <property type="component" value="Chromosome 1"/>
</dbReference>
<feature type="compositionally biased region" description="Polar residues" evidence="4">
    <location>
        <begin position="8"/>
        <end position="22"/>
    </location>
</feature>
<dbReference type="PANTHER" id="PTHR45626:SF51">
    <property type="entry name" value="SNF2-RELATED DOMAIN-CONTAINING PROTEIN"/>
    <property type="match status" value="1"/>
</dbReference>
<dbReference type="OrthoDB" id="2801544at2759"/>
<dbReference type="GO" id="GO:0016787">
    <property type="term" value="F:hydrolase activity"/>
    <property type="evidence" value="ECO:0007669"/>
    <property type="project" value="UniProtKB-KW"/>
</dbReference>
<protein>
    <submittedName>
        <fullName evidence="6">Putative ATP-dependent helicase</fullName>
    </submittedName>
</protein>
<dbReference type="EMBL" id="LKMD01000100">
    <property type="protein sequence ID" value="PIB01226.1"/>
    <property type="molecule type" value="Genomic_DNA"/>
</dbReference>
<evidence type="ECO:0000256" key="1">
    <source>
        <dbReference type="ARBA" id="ARBA00022741"/>
    </source>
</evidence>
<keyword evidence="3" id="KW-0067">ATP-binding</keyword>
<reference evidence="7 9" key="2">
    <citation type="submission" date="2023-09" db="EMBL/GenBank/DDBJ databases">
        <title>Complete-Gapless Cercospora beticola genome.</title>
        <authorList>
            <person name="Wyatt N.A."/>
            <person name="Spanner R.E."/>
            <person name="Bolton M.D."/>
        </authorList>
    </citation>
    <scope>NUCLEOTIDE SEQUENCE [LARGE SCALE GENOMIC DNA]</scope>
    <source>
        <strain evidence="7">Cb09-40</strain>
    </source>
</reference>
<dbReference type="InterPro" id="IPR014001">
    <property type="entry name" value="Helicase_ATP-bd"/>
</dbReference>
<feature type="region of interest" description="Disordered" evidence="4">
    <location>
        <begin position="830"/>
        <end position="939"/>
    </location>
</feature>
<organism evidence="6 8">
    <name type="scientific">Cercospora beticola</name>
    <name type="common">Sugarbeet leaf spot fungus</name>
    <dbReference type="NCBI Taxonomy" id="122368"/>
    <lineage>
        <taxon>Eukaryota</taxon>
        <taxon>Fungi</taxon>
        <taxon>Dikarya</taxon>
        <taxon>Ascomycota</taxon>
        <taxon>Pezizomycotina</taxon>
        <taxon>Dothideomycetes</taxon>
        <taxon>Dothideomycetidae</taxon>
        <taxon>Mycosphaerellales</taxon>
        <taxon>Mycosphaerellaceae</taxon>
        <taxon>Cercospora</taxon>
    </lineage>
</organism>